<evidence type="ECO:0000313" key="10">
    <source>
        <dbReference type="EMBL" id="NMY11512.1"/>
    </source>
</evidence>
<proteinExistence type="predicted"/>
<dbReference type="PANTHER" id="PTHR32309">
    <property type="entry name" value="TYROSINE-PROTEIN KINASE"/>
    <property type="match status" value="1"/>
</dbReference>
<feature type="domain" description="Polysaccharide chain length determinant N-terminal" evidence="8">
    <location>
        <begin position="14"/>
        <end position="78"/>
    </location>
</feature>
<evidence type="ECO:0000256" key="2">
    <source>
        <dbReference type="ARBA" id="ARBA00022475"/>
    </source>
</evidence>
<evidence type="ECO:0000256" key="4">
    <source>
        <dbReference type="ARBA" id="ARBA00022989"/>
    </source>
</evidence>
<dbReference type="Proteomes" id="UP000537729">
    <property type="component" value="Unassembled WGS sequence"/>
</dbReference>
<keyword evidence="6" id="KW-0175">Coiled coil</keyword>
<keyword evidence="4 7" id="KW-1133">Transmembrane helix</keyword>
<evidence type="ECO:0000256" key="1">
    <source>
        <dbReference type="ARBA" id="ARBA00004651"/>
    </source>
</evidence>
<feature type="transmembrane region" description="Helical" evidence="7">
    <location>
        <begin position="394"/>
        <end position="418"/>
    </location>
</feature>
<dbReference type="RefSeq" id="WP_169885301.1">
    <property type="nucleotide sequence ID" value="NZ_JAAQWG010000041.1"/>
</dbReference>
<dbReference type="EMBL" id="JAAQWG010000041">
    <property type="protein sequence ID" value="NMY11512.1"/>
    <property type="molecule type" value="Genomic_DNA"/>
</dbReference>
<dbReference type="Gene3D" id="3.30.1890.10">
    <property type="entry name" value="FepE-like"/>
    <property type="match status" value="2"/>
</dbReference>
<evidence type="ECO:0000256" key="5">
    <source>
        <dbReference type="ARBA" id="ARBA00023136"/>
    </source>
</evidence>
<evidence type="ECO:0000256" key="3">
    <source>
        <dbReference type="ARBA" id="ARBA00022692"/>
    </source>
</evidence>
<dbReference type="InterPro" id="IPR050445">
    <property type="entry name" value="Bact_polysacc_biosynth/exp"/>
</dbReference>
<dbReference type="PANTHER" id="PTHR32309:SF13">
    <property type="entry name" value="FERRIC ENTEROBACTIN TRANSPORT PROTEIN FEPE"/>
    <property type="match status" value="1"/>
</dbReference>
<sequence>MSSSFRAPPVPPSDEIDIFALAQAVWQQKWFVMLAAVGVGLAAAAYAFAVTPEYNVSSVLRPAAINELDALNRSDIYQLPPSEALKKVGASLESYDTRLGFFRANRKLFEEFERPGRTLEQSFEAFNKDSIKLVLPDPKKADSLSAYVKLSMDYPKGMDGVAILNGLIDYAIKVERQQVADDMEVIIKNRLSEIEGKLDAARSRYDNEKEAKIASLNEDDAIRRARLQDELKALRAQLKIRRTNRITQLNEAIGIARSLGIKKPATPSSLSESDRGSSSSVMHTEINNQQIPLYFMGVDALEAEKTALSLRKSDDFTEGRIAQIGKELQLLETNRQIEVLNRRENEDMFLRDVEPLRAEQARLANLNVDISRIKLVTIDRLALEPLAPVKPRRVLVVALGMLLGAILGICLVVFRYIIFPNINSGEKMARPMASVMMDAPVLSGPSDRLDERR</sequence>
<organism evidence="10 11">
    <name type="scientific">Pseudomonas veronii</name>
    <dbReference type="NCBI Taxonomy" id="76761"/>
    <lineage>
        <taxon>Bacteria</taxon>
        <taxon>Pseudomonadati</taxon>
        <taxon>Pseudomonadota</taxon>
        <taxon>Gammaproteobacteria</taxon>
        <taxon>Pseudomonadales</taxon>
        <taxon>Pseudomonadaceae</taxon>
        <taxon>Pseudomonas</taxon>
    </lineage>
</organism>
<comment type="subcellular location">
    <subcellularLocation>
        <location evidence="1">Cell membrane</location>
        <topology evidence="1">Multi-pass membrane protein</topology>
    </subcellularLocation>
</comment>
<name>A0A7Y1FBJ0_PSEVE</name>
<dbReference type="GO" id="GO:0005886">
    <property type="term" value="C:plasma membrane"/>
    <property type="evidence" value="ECO:0007669"/>
    <property type="project" value="UniProtKB-SubCell"/>
</dbReference>
<evidence type="ECO:0000259" key="8">
    <source>
        <dbReference type="Pfam" id="PF02706"/>
    </source>
</evidence>
<evidence type="ECO:0000256" key="6">
    <source>
        <dbReference type="SAM" id="Coils"/>
    </source>
</evidence>
<dbReference type="Pfam" id="PF02706">
    <property type="entry name" value="Wzz"/>
    <property type="match status" value="1"/>
</dbReference>
<comment type="caution">
    <text evidence="10">The sequence shown here is derived from an EMBL/GenBank/DDBJ whole genome shotgun (WGS) entry which is preliminary data.</text>
</comment>
<dbReference type="InterPro" id="IPR003856">
    <property type="entry name" value="LPS_length_determ_N"/>
</dbReference>
<dbReference type="SUPFAM" id="SSF160355">
    <property type="entry name" value="Bacterial polysaccharide co-polymerase-like"/>
    <property type="match status" value="2"/>
</dbReference>
<evidence type="ECO:0000259" key="9">
    <source>
        <dbReference type="Pfam" id="PF13807"/>
    </source>
</evidence>
<keyword evidence="5 7" id="KW-0472">Membrane</keyword>
<evidence type="ECO:0000256" key="7">
    <source>
        <dbReference type="SAM" id="Phobius"/>
    </source>
</evidence>
<keyword evidence="3 7" id="KW-0812">Transmembrane</keyword>
<feature type="coiled-coil region" evidence="6">
    <location>
        <begin position="191"/>
        <end position="244"/>
    </location>
</feature>
<feature type="transmembrane region" description="Helical" evidence="7">
    <location>
        <begin position="30"/>
        <end position="49"/>
    </location>
</feature>
<feature type="domain" description="Tyrosine-protein kinase G-rich" evidence="9">
    <location>
        <begin position="378"/>
        <end position="416"/>
    </location>
</feature>
<accession>A0A7Y1FBJ0</accession>
<dbReference type="InterPro" id="IPR032807">
    <property type="entry name" value="GNVR"/>
</dbReference>
<keyword evidence="2" id="KW-1003">Cell membrane</keyword>
<reference evidence="10 11" key="1">
    <citation type="journal article" date="2020" name="Front. Microbiol.">
        <title>Genetic Organization of the aprX-lipA2 Operon Affects the Proteolytic Potential of Pseudomonas Species in Milk.</title>
        <authorList>
            <person name="Maier C."/>
            <person name="Huptas C."/>
            <person name="von Neubeck M."/>
            <person name="Scherer S."/>
            <person name="Wenning M."/>
            <person name="Lucking G."/>
        </authorList>
    </citation>
    <scope>NUCLEOTIDE SEQUENCE [LARGE SCALE GENOMIC DNA]</scope>
    <source>
        <strain evidence="10 11">DSM 16272</strain>
    </source>
</reference>
<protein>
    <submittedName>
        <fullName evidence="10">Chain-length determining protein</fullName>
    </submittedName>
</protein>
<evidence type="ECO:0000313" key="11">
    <source>
        <dbReference type="Proteomes" id="UP000537729"/>
    </source>
</evidence>
<dbReference type="AlphaFoldDB" id="A0A7Y1FBJ0"/>
<dbReference type="Pfam" id="PF13807">
    <property type="entry name" value="GNVR"/>
    <property type="match status" value="1"/>
</dbReference>
<dbReference type="GO" id="GO:0004713">
    <property type="term" value="F:protein tyrosine kinase activity"/>
    <property type="evidence" value="ECO:0007669"/>
    <property type="project" value="TreeGrafter"/>
</dbReference>
<gene>
    <name evidence="10" type="ORF">HBO38_24200</name>
</gene>